<feature type="active site" evidence="6">
    <location>
        <position position="131"/>
    </location>
</feature>
<reference evidence="9" key="1">
    <citation type="journal article" date="2014" name="Sci. Data">
        <title>Genomes of diverse isolates of the marine cyanobacterium Prochlorococcus.</title>
        <authorList>
            <person name="Biller S."/>
            <person name="Berube P."/>
            <person name="Thompson J."/>
            <person name="Kelly L."/>
            <person name="Roggensack S."/>
            <person name="Awad L."/>
            <person name="Roache-Johnson K."/>
            <person name="Ding H."/>
            <person name="Giovannoni S.J."/>
            <person name="Moore L.R."/>
            <person name="Chisholm S.W."/>
        </authorList>
    </citation>
    <scope>NUCLEOTIDE SEQUENCE [LARGE SCALE GENOMIC DNA]</scope>
    <source>
        <strain evidence="9">SB</strain>
    </source>
</reference>
<comment type="function">
    <text evidence="6">Catalyzes the conversion of (8S)-3',8-cyclo-7,8-dihydroguanosine 5'-triphosphate to cyclic pyranopterin monophosphate (cPMP).</text>
</comment>
<dbReference type="InterPro" id="IPR047594">
    <property type="entry name" value="MoaC_bact/euk"/>
</dbReference>
<dbReference type="InterPro" id="IPR002820">
    <property type="entry name" value="Mopterin_CF_biosynth-C_dom"/>
</dbReference>
<dbReference type="SUPFAM" id="SSF55040">
    <property type="entry name" value="Molybdenum cofactor biosynthesis protein C, MoaC"/>
    <property type="match status" value="1"/>
</dbReference>
<comment type="pathway">
    <text evidence="2 6">Cofactor biosynthesis; molybdopterin biosynthesis.</text>
</comment>
<sequence length="161" mass="17988">MEMDKSLTHINKRGEMNIVDISDKVETKREALAEGYISLNKEILEKIKNEKIKKGDIFAAARFSAINGAKKTSELIPLCHNLSLNKITIDFEICESMKAIKIIAFCKSHSKTGVEMEALTSVSVGLLTLYDMLKALDPFMTIDNIRLLEKKGGKNGILKRS</sequence>
<feature type="binding site" evidence="6">
    <location>
        <begin position="116"/>
        <end position="117"/>
    </location>
    <ligand>
        <name>substrate</name>
    </ligand>
</feature>
<dbReference type="InterPro" id="IPR023045">
    <property type="entry name" value="MoaC"/>
</dbReference>
<dbReference type="AlphaFoldDB" id="A0A0A2B5P7"/>
<proteinExistence type="inferred from homology"/>
<dbReference type="eggNOG" id="COG0315">
    <property type="taxonomic scope" value="Bacteria"/>
</dbReference>
<evidence type="ECO:0000313" key="8">
    <source>
        <dbReference type="EMBL" id="KGG09171.1"/>
    </source>
</evidence>
<dbReference type="EC" id="4.6.1.17" evidence="3 6"/>
<evidence type="ECO:0000259" key="7">
    <source>
        <dbReference type="Pfam" id="PF01967"/>
    </source>
</evidence>
<dbReference type="CDD" id="cd01420">
    <property type="entry name" value="MoaC_PE"/>
    <property type="match status" value="1"/>
</dbReference>
<organism evidence="8 9">
    <name type="scientific">Prochlorococcus marinus str. SB</name>
    <dbReference type="NCBI Taxonomy" id="59926"/>
    <lineage>
        <taxon>Bacteria</taxon>
        <taxon>Bacillati</taxon>
        <taxon>Cyanobacteriota</taxon>
        <taxon>Cyanophyceae</taxon>
        <taxon>Synechococcales</taxon>
        <taxon>Prochlorococcaceae</taxon>
        <taxon>Prochlorococcus</taxon>
    </lineage>
</organism>
<dbReference type="STRING" id="59926.EV02_1850"/>
<dbReference type="UniPathway" id="UPA00344"/>
<dbReference type="OrthoDB" id="9794429at2"/>
<evidence type="ECO:0000256" key="2">
    <source>
        <dbReference type="ARBA" id="ARBA00005046"/>
    </source>
</evidence>
<dbReference type="GO" id="GO:0061799">
    <property type="term" value="F:cyclic pyranopterin monophosphate synthase activity"/>
    <property type="evidence" value="ECO:0007669"/>
    <property type="project" value="UniProtKB-UniRule"/>
</dbReference>
<comment type="catalytic activity">
    <reaction evidence="1 6">
        <text>(8S)-3',8-cyclo-7,8-dihydroguanosine 5'-triphosphate = cyclic pyranopterin phosphate + diphosphate</text>
        <dbReference type="Rhea" id="RHEA:49580"/>
        <dbReference type="ChEBI" id="CHEBI:33019"/>
        <dbReference type="ChEBI" id="CHEBI:59648"/>
        <dbReference type="ChEBI" id="CHEBI:131766"/>
        <dbReference type="EC" id="4.6.1.17"/>
    </reaction>
</comment>
<comment type="similarity">
    <text evidence="6">Belongs to the MoaC family.</text>
</comment>
<evidence type="ECO:0000256" key="3">
    <source>
        <dbReference type="ARBA" id="ARBA00012575"/>
    </source>
</evidence>
<accession>A0A0A2B5P7</accession>
<name>A0A0A2B5P7_PROMR</name>
<comment type="caution">
    <text evidence="8">The sequence shown here is derived from an EMBL/GenBank/DDBJ whole genome shotgun (WGS) entry which is preliminary data.</text>
</comment>
<gene>
    <name evidence="6" type="primary">moaC</name>
    <name evidence="8" type="ORF">EV02_1850</name>
</gene>
<feature type="domain" description="Molybdopterin cofactor biosynthesis C (MoaC)" evidence="7">
    <location>
        <begin position="19"/>
        <end position="153"/>
    </location>
</feature>
<dbReference type="Gene3D" id="3.30.70.640">
    <property type="entry name" value="Molybdopterin cofactor biosynthesis C (MoaC) domain"/>
    <property type="match status" value="1"/>
</dbReference>
<keyword evidence="4 6" id="KW-0501">Molybdenum cofactor biosynthesis</keyword>
<evidence type="ECO:0000256" key="5">
    <source>
        <dbReference type="ARBA" id="ARBA00023239"/>
    </source>
</evidence>
<dbReference type="Proteomes" id="UP000030345">
    <property type="component" value="Unassembled WGS sequence"/>
</dbReference>
<evidence type="ECO:0000256" key="1">
    <source>
        <dbReference type="ARBA" id="ARBA00001637"/>
    </source>
</evidence>
<dbReference type="NCBIfam" id="NF006870">
    <property type="entry name" value="PRK09364.1"/>
    <property type="match status" value="1"/>
</dbReference>
<comment type="subunit">
    <text evidence="6">Homohexamer; trimer of dimers.</text>
</comment>
<protein>
    <recommendedName>
        <fullName evidence="3 6">Cyclic pyranopterin monophosphate synthase</fullName>
        <ecNumber evidence="3 6">4.6.1.17</ecNumber>
    </recommendedName>
    <alternativeName>
        <fullName evidence="6">Molybdenum cofactor biosynthesis protein C</fullName>
    </alternativeName>
</protein>
<dbReference type="NCBIfam" id="TIGR00581">
    <property type="entry name" value="moaC"/>
    <property type="match status" value="1"/>
</dbReference>
<feature type="binding site" evidence="6">
    <location>
        <begin position="78"/>
        <end position="80"/>
    </location>
    <ligand>
        <name>substrate</name>
    </ligand>
</feature>
<dbReference type="Pfam" id="PF01967">
    <property type="entry name" value="MoaC"/>
    <property type="match status" value="1"/>
</dbReference>
<evidence type="ECO:0000256" key="4">
    <source>
        <dbReference type="ARBA" id="ARBA00023150"/>
    </source>
</evidence>
<dbReference type="EMBL" id="JNAS01000002">
    <property type="protein sequence ID" value="KGG09171.1"/>
    <property type="molecule type" value="Genomic_DNA"/>
</dbReference>
<dbReference type="GO" id="GO:0006777">
    <property type="term" value="P:Mo-molybdopterin cofactor biosynthetic process"/>
    <property type="evidence" value="ECO:0007669"/>
    <property type="project" value="UniProtKB-UniRule"/>
</dbReference>
<evidence type="ECO:0000256" key="6">
    <source>
        <dbReference type="HAMAP-Rule" id="MF_01224"/>
    </source>
</evidence>
<keyword evidence="5 6" id="KW-0456">Lyase</keyword>
<evidence type="ECO:0000313" key="9">
    <source>
        <dbReference type="Proteomes" id="UP000030345"/>
    </source>
</evidence>
<dbReference type="HAMAP" id="MF_01224_B">
    <property type="entry name" value="MoaC_B"/>
    <property type="match status" value="1"/>
</dbReference>
<dbReference type="InterPro" id="IPR036522">
    <property type="entry name" value="MoaC_sf"/>
</dbReference>